<evidence type="ECO:0000256" key="1">
    <source>
        <dbReference type="ARBA" id="ARBA00012552"/>
    </source>
</evidence>
<accession>A0A7W7GNV3</accession>
<dbReference type="PANTHER" id="PTHR47963:SF8">
    <property type="entry name" value="ATP-DEPENDENT RNA HELICASE DEAD"/>
    <property type="match status" value="1"/>
</dbReference>
<dbReference type="GO" id="GO:0003724">
    <property type="term" value="F:RNA helicase activity"/>
    <property type="evidence" value="ECO:0007669"/>
    <property type="project" value="UniProtKB-EC"/>
</dbReference>
<feature type="region of interest" description="Disordered" evidence="8">
    <location>
        <begin position="1"/>
        <end position="21"/>
    </location>
</feature>
<dbReference type="RefSeq" id="WP_184241314.1">
    <property type="nucleotide sequence ID" value="NZ_JACHNA010000001.1"/>
</dbReference>
<dbReference type="Proteomes" id="UP000540191">
    <property type="component" value="Unassembled WGS sequence"/>
</dbReference>
<feature type="compositionally biased region" description="Basic residues" evidence="8">
    <location>
        <begin position="592"/>
        <end position="601"/>
    </location>
</feature>
<dbReference type="InterPro" id="IPR011545">
    <property type="entry name" value="DEAD/DEAH_box_helicase_dom"/>
</dbReference>
<evidence type="ECO:0000256" key="2">
    <source>
        <dbReference type="ARBA" id="ARBA00022741"/>
    </source>
</evidence>
<feature type="compositionally biased region" description="Low complexity" evidence="8">
    <location>
        <begin position="493"/>
        <end position="503"/>
    </location>
</feature>
<evidence type="ECO:0000256" key="7">
    <source>
        <dbReference type="RuleBase" id="RU000492"/>
    </source>
</evidence>
<proteinExistence type="inferred from homology"/>
<dbReference type="InterPro" id="IPR027417">
    <property type="entry name" value="P-loop_NTPase"/>
</dbReference>
<dbReference type="GO" id="GO:0005840">
    <property type="term" value="C:ribosome"/>
    <property type="evidence" value="ECO:0007669"/>
    <property type="project" value="TreeGrafter"/>
</dbReference>
<feature type="compositionally biased region" description="Polar residues" evidence="8">
    <location>
        <begin position="548"/>
        <end position="565"/>
    </location>
</feature>
<dbReference type="GO" id="GO:0005524">
    <property type="term" value="F:ATP binding"/>
    <property type="evidence" value="ECO:0007669"/>
    <property type="project" value="UniProtKB-KW"/>
</dbReference>
<evidence type="ECO:0000259" key="10">
    <source>
        <dbReference type="PROSITE" id="PS51194"/>
    </source>
</evidence>
<evidence type="ECO:0000256" key="4">
    <source>
        <dbReference type="ARBA" id="ARBA00022806"/>
    </source>
</evidence>
<dbReference type="EMBL" id="JACHNA010000001">
    <property type="protein sequence ID" value="MBB4735562.1"/>
    <property type="molecule type" value="Genomic_DNA"/>
</dbReference>
<feature type="compositionally biased region" description="Basic and acidic residues" evidence="8">
    <location>
        <begin position="602"/>
        <end position="616"/>
    </location>
</feature>
<dbReference type="EC" id="3.6.4.13" evidence="1"/>
<dbReference type="GO" id="GO:0016787">
    <property type="term" value="F:hydrolase activity"/>
    <property type="evidence" value="ECO:0007669"/>
    <property type="project" value="UniProtKB-KW"/>
</dbReference>
<dbReference type="SUPFAM" id="SSF52540">
    <property type="entry name" value="P-loop containing nucleoside triphosphate hydrolases"/>
    <property type="match status" value="1"/>
</dbReference>
<dbReference type="AlphaFoldDB" id="A0A7W7GNV3"/>
<dbReference type="GO" id="GO:0005829">
    <property type="term" value="C:cytosol"/>
    <property type="evidence" value="ECO:0007669"/>
    <property type="project" value="TreeGrafter"/>
</dbReference>
<sequence length="630" mass="67324">MSEKPTENNHDAAPETEQTFADFGVHADMVAALSERGITRPFPIQSMTLPVALGGHDIIGQAKTGTGKTLGFGLPALQRAVGPGEPGWDELEAAGTAGAPQALVIAPTRELANQVAGDLVVAASKRSVRVATIYGGRAYEPQIEELQKGVEVVVGTPGRLIDLMRQGHLRLDLINTVVLDEADEMLDLGFLPDVETLLAAVPQRRQTMLFSATMPGPVVAMARRYMSHPTHIRASDPDDEGLTKKDIRQIVYRAHHMDKDELIARALQAEGRGRTIIFTRTKRTAARVADELNKRGFAAGPLHGDLGQGAREQALRAFRTGKVDILVATDVAARGIDVDDVTHVFNFQAPEDEKTYVHRVGRTGRAGNTGIAVTLVDWEDLPRWSLIDKALGLGQPQPPEMYSSSPQLFEDLNIPQGTKGRLPKDKRVLAGLDAEVLEDLGGPSAQKASGRGGESSRDGQRKGRGGRGRSGSKDGQRQQNGGRRRAGRRASDDAAGGTTSARDAAPRPDDAQGPPEPSGQKPSRGGRSGARRGGPAREGTGSADRSKSTPARSANSRSGGRTSSPEASRSAGTSRSRRSSDAAGREESATPSRRRTRRVRGRRTEGVEGADRDGIVIRRGAARRRGRDGR</sequence>
<dbReference type="GO" id="GO:0033592">
    <property type="term" value="F:RNA strand annealing activity"/>
    <property type="evidence" value="ECO:0007669"/>
    <property type="project" value="TreeGrafter"/>
</dbReference>
<feature type="compositionally biased region" description="Basic residues" evidence="8">
    <location>
        <begin position="620"/>
        <end position="630"/>
    </location>
</feature>
<dbReference type="Pfam" id="PF00270">
    <property type="entry name" value="DEAD"/>
    <property type="match status" value="1"/>
</dbReference>
<feature type="domain" description="DEAD-box RNA helicase Q" evidence="11">
    <location>
        <begin position="18"/>
        <end position="46"/>
    </location>
</feature>
<evidence type="ECO:0000259" key="11">
    <source>
        <dbReference type="PROSITE" id="PS51195"/>
    </source>
</evidence>
<feature type="compositionally biased region" description="Basic and acidic residues" evidence="8">
    <location>
        <begin position="578"/>
        <end position="588"/>
    </location>
</feature>
<dbReference type="InterPro" id="IPR001650">
    <property type="entry name" value="Helicase_C-like"/>
</dbReference>
<dbReference type="PROSITE" id="PS51194">
    <property type="entry name" value="HELICASE_CTER"/>
    <property type="match status" value="1"/>
</dbReference>
<dbReference type="GO" id="GO:0009409">
    <property type="term" value="P:response to cold"/>
    <property type="evidence" value="ECO:0007669"/>
    <property type="project" value="TreeGrafter"/>
</dbReference>
<feature type="short sequence motif" description="Q motif" evidence="6">
    <location>
        <begin position="18"/>
        <end position="46"/>
    </location>
</feature>
<keyword evidence="4 7" id="KW-0347">Helicase</keyword>
<dbReference type="InterPro" id="IPR000629">
    <property type="entry name" value="RNA-helicase_DEAD-box_CS"/>
</dbReference>
<keyword evidence="3 7" id="KW-0378">Hydrolase</keyword>
<feature type="domain" description="Helicase C-terminal" evidence="10">
    <location>
        <begin position="261"/>
        <end position="413"/>
    </location>
</feature>
<feature type="region of interest" description="Disordered" evidence="8">
    <location>
        <begin position="397"/>
        <end position="424"/>
    </location>
</feature>
<dbReference type="PANTHER" id="PTHR47963">
    <property type="entry name" value="DEAD-BOX ATP-DEPENDENT RNA HELICASE 47, MITOCHONDRIAL"/>
    <property type="match status" value="1"/>
</dbReference>
<dbReference type="Gene3D" id="3.40.50.300">
    <property type="entry name" value="P-loop containing nucleotide triphosphate hydrolases"/>
    <property type="match status" value="2"/>
</dbReference>
<evidence type="ECO:0000256" key="6">
    <source>
        <dbReference type="PROSITE-ProRule" id="PRU00552"/>
    </source>
</evidence>
<evidence type="ECO:0000313" key="13">
    <source>
        <dbReference type="Proteomes" id="UP000540191"/>
    </source>
</evidence>
<comment type="similarity">
    <text evidence="7">Belongs to the DEAD box helicase family.</text>
</comment>
<evidence type="ECO:0000256" key="3">
    <source>
        <dbReference type="ARBA" id="ARBA00022801"/>
    </source>
</evidence>
<feature type="domain" description="Helicase ATP-binding" evidence="9">
    <location>
        <begin position="49"/>
        <end position="232"/>
    </location>
</feature>
<dbReference type="SMART" id="SM00490">
    <property type="entry name" value="HELICc"/>
    <property type="match status" value="1"/>
</dbReference>
<organism evidence="12 13">
    <name type="scientific">Micrococcus cohnii</name>
    <dbReference type="NCBI Taxonomy" id="993416"/>
    <lineage>
        <taxon>Bacteria</taxon>
        <taxon>Bacillati</taxon>
        <taxon>Actinomycetota</taxon>
        <taxon>Actinomycetes</taxon>
        <taxon>Micrococcales</taxon>
        <taxon>Micrococcaceae</taxon>
        <taxon>Micrococcus</taxon>
    </lineage>
</organism>
<dbReference type="PROSITE" id="PS00039">
    <property type="entry name" value="DEAD_ATP_HELICASE"/>
    <property type="match status" value="1"/>
</dbReference>
<dbReference type="InterPro" id="IPR050547">
    <property type="entry name" value="DEAD_box_RNA_helicases"/>
</dbReference>
<dbReference type="InterPro" id="IPR014014">
    <property type="entry name" value="RNA_helicase_DEAD_Q_motif"/>
</dbReference>
<evidence type="ECO:0000313" key="12">
    <source>
        <dbReference type="EMBL" id="MBB4735562.1"/>
    </source>
</evidence>
<dbReference type="InterPro" id="IPR014001">
    <property type="entry name" value="Helicase_ATP-bd"/>
</dbReference>
<reference evidence="12 13" key="1">
    <citation type="submission" date="2020-08" db="EMBL/GenBank/DDBJ databases">
        <title>Sequencing the genomes of 1000 actinobacteria strains.</title>
        <authorList>
            <person name="Klenk H.-P."/>
        </authorList>
    </citation>
    <scope>NUCLEOTIDE SEQUENCE [LARGE SCALE GENOMIC DNA]</scope>
    <source>
        <strain evidence="12 13">DSM 23974</strain>
    </source>
</reference>
<dbReference type="PROSITE" id="PS51192">
    <property type="entry name" value="HELICASE_ATP_BIND_1"/>
    <property type="match status" value="1"/>
</dbReference>
<dbReference type="CDD" id="cd00268">
    <property type="entry name" value="DEADc"/>
    <property type="match status" value="1"/>
</dbReference>
<dbReference type="CDD" id="cd18787">
    <property type="entry name" value="SF2_C_DEAD"/>
    <property type="match status" value="1"/>
</dbReference>
<dbReference type="SMART" id="SM00487">
    <property type="entry name" value="DEXDc"/>
    <property type="match status" value="1"/>
</dbReference>
<keyword evidence="5 7" id="KW-0067">ATP-binding</keyword>
<gene>
    <name evidence="12" type="ORF">HDA30_001070</name>
</gene>
<keyword evidence="2 7" id="KW-0547">Nucleotide-binding</keyword>
<name>A0A7W7GNV3_9MICC</name>
<comment type="caution">
    <text evidence="12">The sequence shown here is derived from an EMBL/GenBank/DDBJ whole genome shotgun (WGS) entry which is preliminary data.</text>
</comment>
<protein>
    <recommendedName>
        <fullName evidence="1">RNA helicase</fullName>
        <ecNumber evidence="1">3.6.4.13</ecNumber>
    </recommendedName>
</protein>
<dbReference type="InterPro" id="IPR044742">
    <property type="entry name" value="DEAD/DEAH_RhlB"/>
</dbReference>
<evidence type="ECO:0000259" key="9">
    <source>
        <dbReference type="PROSITE" id="PS51192"/>
    </source>
</evidence>
<keyword evidence="13" id="KW-1185">Reference proteome</keyword>
<dbReference type="Pfam" id="PF00271">
    <property type="entry name" value="Helicase_C"/>
    <property type="match status" value="1"/>
</dbReference>
<dbReference type="PROSITE" id="PS51195">
    <property type="entry name" value="Q_MOTIF"/>
    <property type="match status" value="1"/>
</dbReference>
<evidence type="ECO:0000256" key="5">
    <source>
        <dbReference type="ARBA" id="ARBA00022840"/>
    </source>
</evidence>
<evidence type="ECO:0000256" key="8">
    <source>
        <dbReference type="SAM" id="MobiDB-lite"/>
    </source>
</evidence>
<feature type="region of interest" description="Disordered" evidence="8">
    <location>
        <begin position="439"/>
        <end position="630"/>
    </location>
</feature>
<feature type="compositionally biased region" description="Basic and acidic residues" evidence="8">
    <location>
        <begin position="1"/>
        <end position="13"/>
    </location>
</feature>